<dbReference type="OrthoDB" id="5842926at2759"/>
<evidence type="ECO:0000313" key="2">
    <source>
        <dbReference type="Proteomes" id="UP001652661"/>
    </source>
</evidence>
<feature type="region of interest" description="Disordered" evidence="1">
    <location>
        <begin position="45"/>
        <end position="71"/>
    </location>
</feature>
<sequence>MNFDSDGAGSIESFFTKLHSNESSPRTLSEIFEDDILPMRRETRNLRYQPGGHKSQRPTTSYEGSSSSSSSFCSISSSVPTVPESSRWAIVFAKIVNIYKGYEPVDRMGLALSKLGDNEAATLILYKQKSLTMSHTKLKPNGNAIHLQDNYLQFYDDDRKYWSMRFVFEADEKEFIKMMTSNEWPLEQHVVTASEVEDSEEQQEQHIGQRKEQHREQRKEHQRESPSEHLAARSHTCNLHRHSRDNEEHQESPPQPKPRLRNLDCIRRHFMHLSCDHTQPSQEHIPEEDVIVTPISRPIGSTNSSLENHCNSANAVVTLNGQKADTYSSRLRQLIDTEEIDDSKMESILEAMKIVSEGHLKSIHDNEDQPKPQPRATTKLEDAEDRLLELEQILLDTKKHNRELRKALKRREKDMLEFQSSTIELMEKLIASKDELSRRNSRLMDTILGKANCEDKCLKCERSAQEIGFLKRHITALETALRESE</sequence>
<feature type="region of interest" description="Disordered" evidence="1">
    <location>
        <begin position="193"/>
        <end position="260"/>
    </location>
</feature>
<dbReference type="Proteomes" id="UP001652661">
    <property type="component" value="Chromosome X"/>
</dbReference>
<keyword evidence="2" id="KW-1185">Reference proteome</keyword>
<dbReference type="AlphaFoldDB" id="A0A6P4IKY6"/>
<evidence type="ECO:0000256" key="1">
    <source>
        <dbReference type="SAM" id="MobiDB-lite"/>
    </source>
</evidence>
<name>A0A6P4IKY6_DROKI</name>
<reference evidence="3" key="1">
    <citation type="submission" date="2025-08" db="UniProtKB">
        <authorList>
            <consortium name="RefSeq"/>
        </authorList>
    </citation>
    <scope>IDENTIFICATION</scope>
    <source>
        <strain evidence="3">14028-0561.14</strain>
        <tissue evidence="3">Whole fly</tissue>
    </source>
</reference>
<feature type="compositionally biased region" description="Basic and acidic residues" evidence="1">
    <location>
        <begin position="203"/>
        <end position="231"/>
    </location>
</feature>
<dbReference type="RefSeq" id="XP_017029070.1">
    <property type="nucleotide sequence ID" value="XM_017173581.3"/>
</dbReference>
<proteinExistence type="predicted"/>
<protein>
    <submittedName>
        <fullName evidence="3">Coiled-coil domain-containing protein 18</fullName>
    </submittedName>
</protein>
<accession>A0A6P4IKY6</accession>
<dbReference type="GeneID" id="108079284"/>
<gene>
    <name evidence="3" type="primary">LOC108079284</name>
</gene>
<evidence type="ECO:0000313" key="3">
    <source>
        <dbReference type="RefSeq" id="XP_017029070.1"/>
    </source>
</evidence>
<dbReference type="OMA" id="HKMDAIL"/>
<organism evidence="2 3">
    <name type="scientific">Drosophila kikkawai</name>
    <name type="common">Fruit fly</name>
    <dbReference type="NCBI Taxonomy" id="30033"/>
    <lineage>
        <taxon>Eukaryota</taxon>
        <taxon>Metazoa</taxon>
        <taxon>Ecdysozoa</taxon>
        <taxon>Arthropoda</taxon>
        <taxon>Hexapoda</taxon>
        <taxon>Insecta</taxon>
        <taxon>Pterygota</taxon>
        <taxon>Neoptera</taxon>
        <taxon>Endopterygota</taxon>
        <taxon>Diptera</taxon>
        <taxon>Brachycera</taxon>
        <taxon>Muscomorpha</taxon>
        <taxon>Ephydroidea</taxon>
        <taxon>Drosophilidae</taxon>
        <taxon>Drosophila</taxon>
        <taxon>Sophophora</taxon>
    </lineage>
</organism>